<feature type="region of interest" description="Disordered" evidence="3">
    <location>
        <begin position="206"/>
        <end position="236"/>
    </location>
</feature>
<dbReference type="InterPro" id="IPR013083">
    <property type="entry name" value="Znf_RING/FYVE/PHD"/>
</dbReference>
<evidence type="ECO:0000256" key="1">
    <source>
        <dbReference type="PROSITE-ProRule" id="PRU00175"/>
    </source>
</evidence>
<keyword evidence="1" id="KW-0862">Zinc</keyword>
<comment type="caution">
    <text evidence="5">The sequence shown here is derived from an EMBL/GenBank/DDBJ whole genome shotgun (WGS) entry which is preliminary data.</text>
</comment>
<evidence type="ECO:0000313" key="6">
    <source>
        <dbReference type="Proteomes" id="UP001141327"/>
    </source>
</evidence>
<reference evidence="5" key="1">
    <citation type="journal article" date="2022" name="bioRxiv">
        <title>Genomics of Preaxostyla Flagellates Illuminates Evolutionary Transitions and the Path Towards Mitochondrial Loss.</title>
        <authorList>
            <person name="Novak L.V.F."/>
            <person name="Treitli S.C."/>
            <person name="Pyrih J."/>
            <person name="Halakuc P."/>
            <person name="Pipaliya S.V."/>
            <person name="Vacek V."/>
            <person name="Brzon O."/>
            <person name="Soukal P."/>
            <person name="Eme L."/>
            <person name="Dacks J.B."/>
            <person name="Karnkowska A."/>
            <person name="Elias M."/>
            <person name="Hampl V."/>
        </authorList>
    </citation>
    <scope>NUCLEOTIDE SEQUENCE</scope>
    <source>
        <strain evidence="5">RCP-MX</strain>
    </source>
</reference>
<accession>A0ABQ8UB79</accession>
<evidence type="ECO:0000313" key="5">
    <source>
        <dbReference type="EMBL" id="KAJ4456553.1"/>
    </source>
</evidence>
<dbReference type="PROSITE" id="PS50089">
    <property type="entry name" value="ZF_RING_2"/>
    <property type="match status" value="1"/>
</dbReference>
<dbReference type="Gene3D" id="3.30.40.10">
    <property type="entry name" value="Zinc/RING finger domain, C3HC4 (zinc finger)"/>
    <property type="match status" value="1"/>
</dbReference>
<organism evidence="5 6">
    <name type="scientific">Paratrimastix pyriformis</name>
    <dbReference type="NCBI Taxonomy" id="342808"/>
    <lineage>
        <taxon>Eukaryota</taxon>
        <taxon>Metamonada</taxon>
        <taxon>Preaxostyla</taxon>
        <taxon>Paratrimastigidae</taxon>
        <taxon>Paratrimastix</taxon>
    </lineage>
</organism>
<evidence type="ECO:0000259" key="4">
    <source>
        <dbReference type="PROSITE" id="PS50089"/>
    </source>
</evidence>
<feature type="compositionally biased region" description="Low complexity" evidence="3">
    <location>
        <begin position="214"/>
        <end position="230"/>
    </location>
</feature>
<keyword evidence="6" id="KW-1185">Reference proteome</keyword>
<dbReference type="PANTHER" id="PTHR14305">
    <property type="entry name" value="E3 UBIQUITIN-PROTEIN LIGASE CCNB1IP1"/>
    <property type="match status" value="1"/>
</dbReference>
<protein>
    <submittedName>
        <fullName evidence="5">E3 ubiquitin-protein ligase CCNB1IP1</fullName>
    </submittedName>
</protein>
<feature type="domain" description="RING-type" evidence="4">
    <location>
        <begin position="5"/>
        <end position="48"/>
    </location>
</feature>
<evidence type="ECO:0000256" key="2">
    <source>
        <dbReference type="SAM" id="Coils"/>
    </source>
</evidence>
<proteinExistence type="predicted"/>
<name>A0ABQ8UB79_9EUKA</name>
<keyword evidence="2" id="KW-0175">Coiled coil</keyword>
<gene>
    <name evidence="5" type="ORF">PAPYR_8200</name>
</gene>
<dbReference type="PANTHER" id="PTHR14305:SF0">
    <property type="entry name" value="E3 UBIQUITIN-PROTEIN LIGASE CCNB1IP1"/>
    <property type="match status" value="1"/>
</dbReference>
<dbReference type="InterPro" id="IPR042448">
    <property type="entry name" value="CCNB1IP1"/>
</dbReference>
<keyword evidence="1" id="KW-0863">Zinc-finger</keyword>
<dbReference type="EMBL" id="JAPMOS010000067">
    <property type="protein sequence ID" value="KAJ4456553.1"/>
    <property type="molecule type" value="Genomic_DNA"/>
</dbReference>
<feature type="coiled-coil region" evidence="2">
    <location>
        <begin position="124"/>
        <end position="179"/>
    </location>
</feature>
<dbReference type="InterPro" id="IPR001841">
    <property type="entry name" value="Znf_RING"/>
</dbReference>
<evidence type="ECO:0000256" key="3">
    <source>
        <dbReference type="SAM" id="MobiDB-lite"/>
    </source>
</evidence>
<sequence length="268" mass="29680">MPFRCNKCWKPTERTGNAYITTCSHIFCSQCGDPLFAGGGTAECPACHRILAGRDVQLMELSPGEAFQRMACWGLEPETILEMVNNALEFYAYQKQNEVVYASFLSKKVESKATQQERVYSDKMVEGQNSVNTLNRQIDTLRQDLAAIKQESQELQSQVSEKERQYAKLESGYEALRLKYGGHEVSSLPLSSPAPTQPLSRHRDVLRLIPPPSGSSLGTLPPVPTSTSSTRFPGTPTPARAFSSSLFATLKRPDTPHLLNRVVRKGGL</sequence>
<keyword evidence="1" id="KW-0479">Metal-binding</keyword>
<dbReference type="Proteomes" id="UP001141327">
    <property type="component" value="Unassembled WGS sequence"/>
</dbReference>
<dbReference type="SUPFAM" id="SSF57850">
    <property type="entry name" value="RING/U-box"/>
    <property type="match status" value="1"/>
</dbReference>
<dbReference type="Pfam" id="PF14634">
    <property type="entry name" value="zf-RING_5"/>
    <property type="match status" value="1"/>
</dbReference>